<keyword evidence="4" id="KW-0808">Transferase</keyword>
<dbReference type="InterPro" id="IPR009030">
    <property type="entry name" value="Growth_fac_rcpt_cys_sf"/>
</dbReference>
<dbReference type="GO" id="GO:0005524">
    <property type="term" value="F:ATP binding"/>
    <property type="evidence" value="ECO:0007669"/>
    <property type="project" value="UniProtKB-KW"/>
</dbReference>
<dbReference type="Gene3D" id="2.10.220.10">
    <property type="entry name" value="Hormone Receptor, Insulin-like Growth Factor Receptor 1, Chain A, domain 2"/>
    <property type="match status" value="1"/>
</dbReference>
<dbReference type="CDD" id="cd00064">
    <property type="entry name" value="FU"/>
    <property type="match status" value="1"/>
</dbReference>
<dbReference type="SUPFAM" id="SSF57184">
    <property type="entry name" value="Growth factor receptor domain"/>
    <property type="match status" value="1"/>
</dbReference>
<dbReference type="EC" id="2.7.10.1" evidence="2"/>
<keyword evidence="8" id="KW-0067">ATP-binding</keyword>
<dbReference type="GO" id="GO:0016020">
    <property type="term" value="C:membrane"/>
    <property type="evidence" value="ECO:0007669"/>
    <property type="project" value="UniProtKB-SubCell"/>
</dbReference>
<keyword evidence="9 15" id="KW-1133">Transmembrane helix</keyword>
<dbReference type="CDD" id="cd00063">
    <property type="entry name" value="FN3"/>
    <property type="match status" value="1"/>
</dbReference>
<evidence type="ECO:0000256" key="3">
    <source>
        <dbReference type="ARBA" id="ARBA00022553"/>
    </source>
</evidence>
<evidence type="ECO:0000259" key="17">
    <source>
        <dbReference type="PROSITE" id="PS50853"/>
    </source>
</evidence>
<gene>
    <name evidence="18" type="ORF">ABMA28_004160</name>
</gene>
<comment type="catalytic activity">
    <reaction evidence="14">
        <text>L-tyrosyl-[protein] + ATP = O-phospho-L-tyrosyl-[protein] + ADP + H(+)</text>
        <dbReference type="Rhea" id="RHEA:10596"/>
        <dbReference type="Rhea" id="RHEA-COMP:10136"/>
        <dbReference type="Rhea" id="RHEA-COMP:20101"/>
        <dbReference type="ChEBI" id="CHEBI:15378"/>
        <dbReference type="ChEBI" id="CHEBI:30616"/>
        <dbReference type="ChEBI" id="CHEBI:46858"/>
        <dbReference type="ChEBI" id="CHEBI:61978"/>
        <dbReference type="ChEBI" id="CHEBI:456216"/>
        <dbReference type="EC" id="2.7.10.1"/>
    </reaction>
</comment>
<evidence type="ECO:0000256" key="2">
    <source>
        <dbReference type="ARBA" id="ARBA00011902"/>
    </source>
</evidence>
<dbReference type="InterPro" id="IPR003961">
    <property type="entry name" value="FN3_dom"/>
</dbReference>
<dbReference type="InterPro" id="IPR006211">
    <property type="entry name" value="Furin-like_Cys-rich_dom"/>
</dbReference>
<evidence type="ECO:0000256" key="14">
    <source>
        <dbReference type="ARBA" id="ARBA00051243"/>
    </source>
</evidence>
<dbReference type="SMART" id="SM00060">
    <property type="entry name" value="FN3"/>
    <property type="match status" value="2"/>
</dbReference>
<keyword evidence="6" id="KW-0547">Nucleotide-binding</keyword>
<name>A0ABD0SUG9_LOXSC</name>
<evidence type="ECO:0000256" key="6">
    <source>
        <dbReference type="ARBA" id="ARBA00022741"/>
    </source>
</evidence>
<evidence type="ECO:0000256" key="7">
    <source>
        <dbReference type="ARBA" id="ARBA00022777"/>
    </source>
</evidence>
<evidence type="ECO:0000256" key="16">
    <source>
        <dbReference type="SAM" id="SignalP"/>
    </source>
</evidence>
<dbReference type="InterPro" id="IPR036116">
    <property type="entry name" value="FN3_sf"/>
</dbReference>
<dbReference type="GO" id="GO:0004714">
    <property type="term" value="F:transmembrane receptor protein tyrosine kinase activity"/>
    <property type="evidence" value="ECO:0007669"/>
    <property type="project" value="UniProtKB-EC"/>
</dbReference>
<feature type="signal peptide" evidence="16">
    <location>
        <begin position="1"/>
        <end position="17"/>
    </location>
</feature>
<comment type="caution">
    <text evidence="18">The sequence shown here is derived from an EMBL/GenBank/DDBJ whole genome shotgun (WGS) entry which is preliminary data.</text>
</comment>
<dbReference type="SMART" id="SM00261">
    <property type="entry name" value="FU"/>
    <property type="match status" value="1"/>
</dbReference>
<reference evidence="18 19" key="1">
    <citation type="submission" date="2024-06" db="EMBL/GenBank/DDBJ databases">
        <title>A chromosome-level genome assembly of beet webworm, Loxostege sticticalis.</title>
        <authorList>
            <person name="Zhang Y."/>
        </authorList>
    </citation>
    <scope>NUCLEOTIDE SEQUENCE [LARGE SCALE GENOMIC DNA]</scope>
    <source>
        <strain evidence="18">AQ028</strain>
        <tissue evidence="18">Male pupae</tissue>
    </source>
</reference>
<keyword evidence="3" id="KW-0597">Phosphoprotein</keyword>
<dbReference type="Pfam" id="PF00757">
    <property type="entry name" value="Furin-like"/>
    <property type="match status" value="1"/>
</dbReference>
<keyword evidence="13" id="KW-0325">Glycoprotein</keyword>
<evidence type="ECO:0000256" key="11">
    <source>
        <dbReference type="ARBA" id="ARBA00023137"/>
    </source>
</evidence>
<sequence>MATAVIWAIFILGCASAQRLESEPTNSTGRICRPVNCYRLDRLEAMLKDCVVVLGNLRVVLLEAHNVDFNGLRFPKLREVTGYVAFYRVNGLESIGQLFPNLARIRGRNVLYNYGLIIFDMANLKEVGLYNLLKIDRGGVIIWAVPQSCFIYTVNWEAIAPQSRHVLNPVEDSPHCNNDCSCTRNASTNYCWNIMKCQRFPDDVDSKCDPQCLGCKLANSTECTICRHYTYRGRCVPKCPVGTIVLPQNDYCITEEECKNLRGWSWNNTCVFDCKIGYKRENNENGTFCVPCEKCEETCGNLKIRTIESMQEAGRCVYVNGSLTIRIRYLPEAMKELRNYLGRIQEVSDFVMVYGSLTITSLDFLSSLKRIGGQNLRNGTHSLMVYDMSNLQSLFTENVTNSLKVDNGSLYINNNPMLCVNEIERIKNLFPDKPGPLDILQGSNGYSGGCANASVGVQLNIINETAVSVDFTHVENPQAHYSILYIHLPQGSRKVFVPETCSDSEWHAYNIPHDLDNNSKVVLTNLRPASMYALCIEKYDPKTKLLARSDIFNFTTPVGKPEPPFLLELVASSSDVVVLRWVDHKVYRSHIKRYELDVTLVEIHSNDVRARDHCDRREDYLRREEEVDFFRHAVVMRPPPDYDRGCESMCGVLSTVTAGAMVEEYFDVCSSIEHGCNNHEEDPPTNSSIGKFVRTLSLNISGPRNDFQVGGLAPFRDYKFRLRACSTDQCSRYARGVVRTLRSEYADVPVITFVKATEAGEISVEWDPPPVTNGPVLSYTVKVLPSVRYDEPAQLQPQVWCQSSDKTHLVVKYIKAKKYLVSVCSTTLASRSACSERQRVVIITDLEFGWWWTGIIFGILIYTASLVVGCLWRKPRDYSYEMPLLENMFVSNNSEPPSIMMSDFMPVYTIPLRDTQLD</sequence>
<keyword evidence="5 15" id="KW-0812">Transmembrane</keyword>
<proteinExistence type="predicted"/>
<dbReference type="Proteomes" id="UP001549921">
    <property type="component" value="Unassembled WGS sequence"/>
</dbReference>
<evidence type="ECO:0000256" key="10">
    <source>
        <dbReference type="ARBA" id="ARBA00023136"/>
    </source>
</evidence>
<feature type="domain" description="Fibronectin type-III" evidence="17">
    <location>
        <begin position="748"/>
        <end position="847"/>
    </location>
</feature>
<dbReference type="InterPro" id="IPR006212">
    <property type="entry name" value="Furin_repeat"/>
</dbReference>
<feature type="chain" id="PRO_5044827646" description="receptor protein-tyrosine kinase" evidence="16">
    <location>
        <begin position="18"/>
        <end position="918"/>
    </location>
</feature>
<keyword evidence="11" id="KW-0829">Tyrosine-protein kinase</keyword>
<dbReference type="Gene3D" id="2.60.40.10">
    <property type="entry name" value="Immunoglobulins"/>
    <property type="match status" value="3"/>
</dbReference>
<keyword evidence="12" id="KW-0675">Receptor</keyword>
<dbReference type="Pfam" id="PF01030">
    <property type="entry name" value="Recep_L_domain"/>
    <property type="match status" value="2"/>
</dbReference>
<dbReference type="Gene3D" id="3.80.20.20">
    <property type="entry name" value="Receptor L-domain"/>
    <property type="match status" value="2"/>
</dbReference>
<evidence type="ECO:0000313" key="18">
    <source>
        <dbReference type="EMBL" id="KAL0829386.1"/>
    </source>
</evidence>
<dbReference type="InterPro" id="IPR013783">
    <property type="entry name" value="Ig-like_fold"/>
</dbReference>
<evidence type="ECO:0000256" key="4">
    <source>
        <dbReference type="ARBA" id="ARBA00022679"/>
    </source>
</evidence>
<accession>A0ABD0SUG9</accession>
<feature type="transmembrane region" description="Helical" evidence="15">
    <location>
        <begin position="849"/>
        <end position="872"/>
    </location>
</feature>
<evidence type="ECO:0000256" key="12">
    <source>
        <dbReference type="ARBA" id="ARBA00023170"/>
    </source>
</evidence>
<dbReference type="InterPro" id="IPR000494">
    <property type="entry name" value="Rcpt_L-dom"/>
</dbReference>
<evidence type="ECO:0000256" key="9">
    <source>
        <dbReference type="ARBA" id="ARBA00022989"/>
    </source>
</evidence>
<keyword evidence="10 15" id="KW-0472">Membrane</keyword>
<dbReference type="SUPFAM" id="SSF49265">
    <property type="entry name" value="Fibronectin type III"/>
    <property type="match status" value="2"/>
</dbReference>
<keyword evidence="7" id="KW-0418">Kinase</keyword>
<dbReference type="SUPFAM" id="SSF52058">
    <property type="entry name" value="L domain-like"/>
    <property type="match status" value="2"/>
</dbReference>
<keyword evidence="16" id="KW-0732">Signal</keyword>
<evidence type="ECO:0000256" key="13">
    <source>
        <dbReference type="ARBA" id="ARBA00023180"/>
    </source>
</evidence>
<evidence type="ECO:0000256" key="5">
    <source>
        <dbReference type="ARBA" id="ARBA00022692"/>
    </source>
</evidence>
<dbReference type="InterPro" id="IPR036941">
    <property type="entry name" value="Rcpt_L-dom_sf"/>
</dbReference>
<evidence type="ECO:0000256" key="15">
    <source>
        <dbReference type="SAM" id="Phobius"/>
    </source>
</evidence>
<evidence type="ECO:0000256" key="1">
    <source>
        <dbReference type="ARBA" id="ARBA00004479"/>
    </source>
</evidence>
<dbReference type="AlphaFoldDB" id="A0ABD0SUG9"/>
<evidence type="ECO:0000313" key="19">
    <source>
        <dbReference type="Proteomes" id="UP001549921"/>
    </source>
</evidence>
<dbReference type="EMBL" id="JBEDNZ010000015">
    <property type="protein sequence ID" value="KAL0829386.1"/>
    <property type="molecule type" value="Genomic_DNA"/>
</dbReference>
<organism evidence="18 19">
    <name type="scientific">Loxostege sticticalis</name>
    <name type="common">Beet webworm moth</name>
    <dbReference type="NCBI Taxonomy" id="481309"/>
    <lineage>
        <taxon>Eukaryota</taxon>
        <taxon>Metazoa</taxon>
        <taxon>Ecdysozoa</taxon>
        <taxon>Arthropoda</taxon>
        <taxon>Hexapoda</taxon>
        <taxon>Insecta</taxon>
        <taxon>Pterygota</taxon>
        <taxon>Neoptera</taxon>
        <taxon>Endopterygota</taxon>
        <taxon>Lepidoptera</taxon>
        <taxon>Glossata</taxon>
        <taxon>Ditrysia</taxon>
        <taxon>Pyraloidea</taxon>
        <taxon>Crambidae</taxon>
        <taxon>Pyraustinae</taxon>
        <taxon>Loxostege</taxon>
    </lineage>
</organism>
<comment type="subcellular location">
    <subcellularLocation>
        <location evidence="1">Membrane</location>
        <topology evidence="1">Single-pass type I membrane protein</topology>
    </subcellularLocation>
</comment>
<dbReference type="PROSITE" id="PS50853">
    <property type="entry name" value="FN3"/>
    <property type="match status" value="1"/>
</dbReference>
<protein>
    <recommendedName>
        <fullName evidence="2">receptor protein-tyrosine kinase</fullName>
        <ecNumber evidence="2">2.7.10.1</ecNumber>
    </recommendedName>
</protein>
<evidence type="ECO:0000256" key="8">
    <source>
        <dbReference type="ARBA" id="ARBA00022840"/>
    </source>
</evidence>